<dbReference type="InterPro" id="IPR036390">
    <property type="entry name" value="WH_DNA-bd_sf"/>
</dbReference>
<dbReference type="EMBL" id="JAFREP010000004">
    <property type="protein sequence ID" value="MBO1317930.1"/>
    <property type="molecule type" value="Genomic_DNA"/>
</dbReference>
<reference evidence="3" key="1">
    <citation type="submission" date="2021-03" db="EMBL/GenBank/DDBJ databases">
        <authorList>
            <person name="Wang G."/>
        </authorList>
    </citation>
    <scope>NUCLEOTIDE SEQUENCE</scope>
    <source>
        <strain evidence="3">KCTC 12899</strain>
    </source>
</reference>
<dbReference type="InterPro" id="IPR011990">
    <property type="entry name" value="TPR-like_helical_dom_sf"/>
</dbReference>
<dbReference type="AlphaFoldDB" id="A0A8J7QE24"/>
<dbReference type="Proteomes" id="UP000664417">
    <property type="component" value="Unassembled WGS sequence"/>
</dbReference>
<dbReference type="InterPro" id="IPR027417">
    <property type="entry name" value="P-loop_NTPase"/>
</dbReference>
<evidence type="ECO:0000256" key="1">
    <source>
        <dbReference type="PROSITE-ProRule" id="PRU00339"/>
    </source>
</evidence>
<evidence type="ECO:0000259" key="2">
    <source>
        <dbReference type="Pfam" id="PF20703"/>
    </source>
</evidence>
<dbReference type="InterPro" id="IPR019734">
    <property type="entry name" value="TPR_rpt"/>
</dbReference>
<dbReference type="Pfam" id="PF14559">
    <property type="entry name" value="TPR_19"/>
    <property type="match status" value="1"/>
</dbReference>
<evidence type="ECO:0000313" key="4">
    <source>
        <dbReference type="Proteomes" id="UP000664417"/>
    </source>
</evidence>
<evidence type="ECO:0000313" key="3">
    <source>
        <dbReference type="EMBL" id="MBO1317930.1"/>
    </source>
</evidence>
<dbReference type="SUPFAM" id="SSF46785">
    <property type="entry name" value="Winged helix' DNA-binding domain"/>
    <property type="match status" value="1"/>
</dbReference>
<dbReference type="PROSITE" id="PS50005">
    <property type="entry name" value="TPR"/>
    <property type="match status" value="2"/>
</dbReference>
<dbReference type="SMART" id="SM00028">
    <property type="entry name" value="TPR"/>
    <property type="match status" value="8"/>
</dbReference>
<dbReference type="Pfam" id="PF13414">
    <property type="entry name" value="TPR_11"/>
    <property type="match status" value="1"/>
</dbReference>
<protein>
    <submittedName>
        <fullName evidence="3">Tetratricopeptide repeat protein</fullName>
    </submittedName>
</protein>
<dbReference type="RefSeq" id="WP_207857445.1">
    <property type="nucleotide sequence ID" value="NZ_JAFREP010000004.1"/>
</dbReference>
<feature type="repeat" description="TPR" evidence="1">
    <location>
        <begin position="738"/>
        <end position="771"/>
    </location>
</feature>
<sequence>MDMCHFQLHHPDSVPRHVLLEELVGREHYLEQILLPLKEQRPVHERPPILLLGPAGLGKTSLLWALKYGVEADPQLQADWLPVLFPEEPNAIGDHADFWLTAIRCLTESAGLVNDHADRLLEEGGKQLAKKARALFFKLSQDVLGKKVLLLVDSFDQIARAFMNEQDAWQFREHLVQHAELYVVAAAPAYFKAVTDMDGVFYDVFRFVHLDPFRRDLAQQAFRKWAGFYKSEAVQALIKEEPQRFHTLRVLCGGNPRLLRQVFRIWHRGESRDVLGDLERLYDDLGADYKNRIRRLKPLVRRTFDAIARHWRPVGVGPLTRQLRKPSNYVSAQIKRLTEEGYIEEVGGSEKRKTYQLVERFYNLFYLARYDRQNYTKVTDLVDFMDLFYRPSLLIGAQAPAPANDWKPEQPRAMRFAYYNAFGGCLGSPKRRGLVARPFRDDESSRRFQMLEADLTQNLPDHVREDRPVEAAETAAWFSRWVGPLIERVYGEHPEASAWSDAVLVLRQLQALPLAEATCRRALAAFPEDARLWNWLGALCEERGLPEEALEAYQSACSHDDHYALAHANLARLYAACFGRFDRAEEHAEKALEKGDREPIYWFLMGNLYAFHLGRYEEAEEAYGQAIDLRENFFTAWNNLGIALAEMGQIENAEHAFRRTLRWRNQSALPWNNLGVLCGERMDRAAYAEHAFHRAVDADKTLALAHANLGLLYRGPLQRPQQAEDSLMQAIEHAGESGLYYLDLGSLLIGGGRRARAMEYFIMALKLSPEEPLCREAFLKMTGDNPYPWSEVLPSLLDYLPTLIRGSDLQTMRHFILQGFFCLARAGRDDTVTELLEHEAVHTCFQPLREALSLKQGKISIDQLAPERLALIDEVRDMI</sequence>
<dbReference type="PANTHER" id="PTHR12558">
    <property type="entry name" value="CELL DIVISION CYCLE 16,23,27"/>
    <property type="match status" value="1"/>
</dbReference>
<gene>
    <name evidence="3" type="ORF">J3U88_05610</name>
</gene>
<feature type="repeat" description="TPR" evidence="1">
    <location>
        <begin position="634"/>
        <end position="667"/>
    </location>
</feature>
<dbReference type="Gene3D" id="3.40.50.300">
    <property type="entry name" value="P-loop containing nucleotide triphosphate hydrolases"/>
    <property type="match status" value="1"/>
</dbReference>
<dbReference type="SUPFAM" id="SSF52540">
    <property type="entry name" value="P-loop containing nucleoside triphosphate hydrolases"/>
    <property type="match status" value="1"/>
</dbReference>
<feature type="domain" description="Novel STAND NTPase 1" evidence="2">
    <location>
        <begin position="24"/>
        <end position="189"/>
    </location>
</feature>
<comment type="caution">
    <text evidence="3">The sequence shown here is derived from an EMBL/GenBank/DDBJ whole genome shotgun (WGS) entry which is preliminary data.</text>
</comment>
<dbReference type="Pfam" id="PF20703">
    <property type="entry name" value="nSTAND1"/>
    <property type="match status" value="1"/>
</dbReference>
<dbReference type="PANTHER" id="PTHR12558:SF13">
    <property type="entry name" value="CELL DIVISION CYCLE PROTEIN 27 HOMOLOG"/>
    <property type="match status" value="1"/>
</dbReference>
<dbReference type="InterPro" id="IPR049052">
    <property type="entry name" value="nSTAND1"/>
</dbReference>
<accession>A0A8J7QE24</accession>
<keyword evidence="4" id="KW-1185">Reference proteome</keyword>
<dbReference type="SUPFAM" id="SSF48452">
    <property type="entry name" value="TPR-like"/>
    <property type="match status" value="2"/>
</dbReference>
<dbReference type="Gene3D" id="1.25.40.10">
    <property type="entry name" value="Tetratricopeptide repeat domain"/>
    <property type="match status" value="3"/>
</dbReference>
<organism evidence="3 4">
    <name type="scientific">Acanthopleuribacter pedis</name>
    <dbReference type="NCBI Taxonomy" id="442870"/>
    <lineage>
        <taxon>Bacteria</taxon>
        <taxon>Pseudomonadati</taxon>
        <taxon>Acidobacteriota</taxon>
        <taxon>Holophagae</taxon>
        <taxon>Acanthopleuribacterales</taxon>
        <taxon>Acanthopleuribacteraceae</taxon>
        <taxon>Acanthopleuribacter</taxon>
    </lineage>
</organism>
<keyword evidence="1" id="KW-0802">TPR repeat</keyword>
<name>A0A8J7QE24_9BACT</name>
<proteinExistence type="predicted"/>